<evidence type="ECO:0000313" key="1">
    <source>
        <dbReference type="EMBL" id="KAJ0106571.1"/>
    </source>
</evidence>
<evidence type="ECO:0000313" key="2">
    <source>
        <dbReference type="Proteomes" id="UP001164250"/>
    </source>
</evidence>
<name>A0ACC1C2S6_9ROSI</name>
<proteinExistence type="predicted"/>
<keyword evidence="2" id="KW-1185">Reference proteome</keyword>
<dbReference type="Proteomes" id="UP001164250">
    <property type="component" value="Chromosome 2"/>
</dbReference>
<comment type="caution">
    <text evidence="1">The sequence shown here is derived from an EMBL/GenBank/DDBJ whole genome shotgun (WGS) entry which is preliminary data.</text>
</comment>
<dbReference type="EMBL" id="CM047898">
    <property type="protein sequence ID" value="KAJ0106571.1"/>
    <property type="molecule type" value="Genomic_DNA"/>
</dbReference>
<protein>
    <submittedName>
        <fullName evidence="1">Uncharacterized protein</fullName>
    </submittedName>
</protein>
<organism evidence="1 2">
    <name type="scientific">Pistacia atlantica</name>
    <dbReference type="NCBI Taxonomy" id="434234"/>
    <lineage>
        <taxon>Eukaryota</taxon>
        <taxon>Viridiplantae</taxon>
        <taxon>Streptophyta</taxon>
        <taxon>Embryophyta</taxon>
        <taxon>Tracheophyta</taxon>
        <taxon>Spermatophyta</taxon>
        <taxon>Magnoliopsida</taxon>
        <taxon>eudicotyledons</taxon>
        <taxon>Gunneridae</taxon>
        <taxon>Pentapetalae</taxon>
        <taxon>rosids</taxon>
        <taxon>malvids</taxon>
        <taxon>Sapindales</taxon>
        <taxon>Anacardiaceae</taxon>
        <taxon>Pistacia</taxon>
    </lineage>
</organism>
<gene>
    <name evidence="1" type="ORF">Patl1_17714</name>
</gene>
<accession>A0ACC1C2S6</accession>
<reference evidence="2" key="1">
    <citation type="journal article" date="2023" name="G3 (Bethesda)">
        <title>Genome assembly and association tests identify interacting loci associated with vigor, precocity, and sex in interspecific pistachio rootstocks.</title>
        <authorList>
            <person name="Palmer W."/>
            <person name="Jacygrad E."/>
            <person name="Sagayaradj S."/>
            <person name="Cavanaugh K."/>
            <person name="Han R."/>
            <person name="Bertier L."/>
            <person name="Beede B."/>
            <person name="Kafkas S."/>
            <person name="Golino D."/>
            <person name="Preece J."/>
            <person name="Michelmore R."/>
        </authorList>
    </citation>
    <scope>NUCLEOTIDE SEQUENCE [LARGE SCALE GENOMIC DNA]</scope>
</reference>
<sequence>MNTAQVKRFDAVSMEKLSPKSPVIYEKYKSGCAWCLIGLCDFSQGHSNKKLISNRGRPNSNVADIIREEEKITTSRENGLAKNHRRKANKTFKRHGCKDVSTVVHTQPSNANLVGMPSKRFNGAASIETSCNEGHPKSGKVFCRRVNSQENGQLSEINLQVQMSEAAEAFINQKIVKGKYHGREQASNQSKHFLDALEILNSNKELFMKLLHDPNSLLVKHIQDLRDSQAKNQETKLSETCDRYPSKGSVDPQPSTRILLLKSGSSGSTYMQNRAGETGDFSSPQSLYSLRDSAQSGKPAYFSFEHMKRKLRHAIGLGRKEKPLLSTVTLHKSSRDNQGLGDGNKGNDLGITGSNSPCKIYLGSIDNKTGDKVGKVKDFDSGTRQKNALKSGTSHENSKLSIVRHPKQSELNMYMESRQHLPEVLRNRNEILSRKQFSRTLDRIISFPEYHFFSALSPGRHQEHGSIAARMRFSPFSNHQMVSEKRKMLQGGNKNSHLSSLRQITEVPSWTDDKRLTNQSQTFDTKSNISQNHHSDIKLHECVSSADYTSSAIGSMKFVETYNTIKARKVSSLGALEPNVPNHAGADQNAVLANTVEENSLECAKLVYFDFLNRLLGVHLSITSFYCLLFYFFSQTCLATSFLANNFGISQDSPEESCTSVSPEDVCTSSPLSSKSLENSAATKDKAEHQSPVSVLEKFVEDISSPSTISQPAELAVEPKQINYEEQCSAAVMMSPVDLKINSSNVINEHEPMCKYMRAVLEAAGINWDELSIKSHSSDQLLDPSLFDEVELLPNEFCVDHMLLCDYINEVLGELCLSYFSCFPWLSFAKQIRPAKNMVYEMMKCVDWNLLAQQSTPTLDQLVDKDLARPGTWINIRIEAEETVNEMVESLLEELTLETAIHLSI</sequence>